<dbReference type="Pfam" id="PF11412">
    <property type="entry name" value="DsbD_N"/>
    <property type="match status" value="1"/>
</dbReference>
<evidence type="ECO:0000256" key="3">
    <source>
        <dbReference type="ARBA" id="ARBA00022692"/>
    </source>
</evidence>
<keyword evidence="11" id="KW-1185">Reference proteome</keyword>
<comment type="subcellular location">
    <subcellularLocation>
        <location evidence="1">Cell membrane</location>
        <topology evidence="1">Multi-pass membrane protein</topology>
    </subcellularLocation>
</comment>
<feature type="transmembrane region" description="Helical" evidence="7">
    <location>
        <begin position="317"/>
        <end position="337"/>
    </location>
</feature>
<dbReference type="GO" id="GO:0045454">
    <property type="term" value="P:cell redox homeostasis"/>
    <property type="evidence" value="ECO:0007669"/>
    <property type="project" value="TreeGrafter"/>
</dbReference>
<dbReference type="eggNOG" id="COG4232">
    <property type="taxonomic scope" value="Bacteria"/>
</dbReference>
<protein>
    <submittedName>
        <fullName evidence="10">Cytochrome c biogenesis protein transmembrane region</fullName>
    </submittedName>
</protein>
<proteinExistence type="predicted"/>
<evidence type="ECO:0000259" key="9">
    <source>
        <dbReference type="PROSITE" id="PS51352"/>
    </source>
</evidence>
<comment type="caution">
    <text evidence="10">The sequence shown here is derived from an EMBL/GenBank/DDBJ whole genome shotgun (WGS) entry which is preliminary data.</text>
</comment>
<keyword evidence="8" id="KW-0732">Signal</keyword>
<dbReference type="SUPFAM" id="SSF52833">
    <property type="entry name" value="Thioredoxin-like"/>
    <property type="match status" value="1"/>
</dbReference>
<dbReference type="InterPro" id="IPR028250">
    <property type="entry name" value="DsbDN"/>
</dbReference>
<name>S7T1T8_9BACT</name>
<dbReference type="RefSeq" id="WP_020887955.1">
    <property type="nucleotide sequence ID" value="NZ_ATHI01000031.1"/>
</dbReference>
<dbReference type="STRING" id="1121439.dsat_1258"/>
<dbReference type="PANTHER" id="PTHR32234:SF0">
    <property type="entry name" value="THIOL:DISULFIDE INTERCHANGE PROTEIN DSBD"/>
    <property type="match status" value="1"/>
</dbReference>
<evidence type="ECO:0000313" key="11">
    <source>
        <dbReference type="Proteomes" id="UP000014975"/>
    </source>
</evidence>
<dbReference type="InterPro" id="IPR003834">
    <property type="entry name" value="Cyt_c_assmbl_TM_dom"/>
</dbReference>
<feature type="signal peptide" evidence="8">
    <location>
        <begin position="1"/>
        <end position="28"/>
    </location>
</feature>
<dbReference type="Proteomes" id="UP000014975">
    <property type="component" value="Unassembled WGS sequence"/>
</dbReference>
<dbReference type="EMBL" id="ATHI01000031">
    <property type="protein sequence ID" value="EPR30536.1"/>
    <property type="molecule type" value="Genomic_DNA"/>
</dbReference>
<evidence type="ECO:0000256" key="5">
    <source>
        <dbReference type="ARBA" id="ARBA00022989"/>
    </source>
</evidence>
<dbReference type="InterPro" id="IPR013766">
    <property type="entry name" value="Thioredoxin_domain"/>
</dbReference>
<feature type="domain" description="Thioredoxin" evidence="9">
    <location>
        <begin position="500"/>
        <end position="624"/>
    </location>
</feature>
<feature type="transmembrane region" description="Helical" evidence="7">
    <location>
        <begin position="428"/>
        <end position="446"/>
    </location>
</feature>
<evidence type="ECO:0000256" key="8">
    <source>
        <dbReference type="SAM" id="SignalP"/>
    </source>
</evidence>
<feature type="transmembrane region" description="Helical" evidence="7">
    <location>
        <begin position="452"/>
        <end position="472"/>
    </location>
</feature>
<accession>S7T1T8</accession>
<dbReference type="GO" id="GO:0015035">
    <property type="term" value="F:protein-disulfide reductase activity"/>
    <property type="evidence" value="ECO:0007669"/>
    <property type="project" value="TreeGrafter"/>
</dbReference>
<evidence type="ECO:0000256" key="1">
    <source>
        <dbReference type="ARBA" id="ARBA00004651"/>
    </source>
</evidence>
<keyword evidence="6 7" id="KW-0472">Membrane</keyword>
<dbReference type="GO" id="GO:0017004">
    <property type="term" value="P:cytochrome complex assembly"/>
    <property type="evidence" value="ECO:0007669"/>
    <property type="project" value="UniProtKB-KW"/>
</dbReference>
<feature type="transmembrane region" description="Helical" evidence="7">
    <location>
        <begin position="484"/>
        <end position="502"/>
    </location>
</feature>
<dbReference type="PROSITE" id="PS51352">
    <property type="entry name" value="THIOREDOXIN_2"/>
    <property type="match status" value="1"/>
</dbReference>
<dbReference type="AlphaFoldDB" id="S7T1T8"/>
<keyword evidence="2" id="KW-1003">Cell membrane</keyword>
<keyword evidence="4" id="KW-0201">Cytochrome c-type biogenesis</keyword>
<feature type="transmembrane region" description="Helical" evidence="7">
    <location>
        <begin position="285"/>
        <end position="305"/>
    </location>
</feature>
<keyword evidence="3 7" id="KW-0812">Transmembrane</keyword>
<dbReference type="Gene3D" id="3.40.30.10">
    <property type="entry name" value="Glutaredoxin"/>
    <property type="match status" value="1"/>
</dbReference>
<dbReference type="Pfam" id="PF00085">
    <property type="entry name" value="Thioredoxin"/>
    <property type="match status" value="1"/>
</dbReference>
<keyword evidence="5 7" id="KW-1133">Transmembrane helix</keyword>
<feature type="transmembrane region" description="Helical" evidence="7">
    <location>
        <begin position="389"/>
        <end position="408"/>
    </location>
</feature>
<sequence length="627" mass="67938">MPFFVLFRLVSLSILACLATLAPTTAQAEDVSEPAYPVEMAARALAAPPDMSAHAPGLPSGTAQILEVLITPESGWYFYANDPGAMGQPTRLAAETGQTVLTVLYPPGREKLDPFGSGEMVRMYEGATRLFVLMPEGLTGDVSLRARLLLCSDVSCLPAEVSRRITLTDDVSSLPQAAAQAWWPDMAVARPDATRTEPAPASLAPSGGMQAAFSRENMAPRYHEPGLEVQGLFKAALLAVLAGFLLNLMPCVLPVASLKLKGLLSGCAIPGGEDDPVRCFRTFNFFFALGILSFFLFLAILLASLDLAWGQIFQSTTAVLAMAVLVFALSLSLFGVFTLPVVDLKAPVEGTQTRASAFFAGCLATLLATPCSGPFLGGVLAWTLAQPPLVIATVFVCIGLGMASPYLVMCIKPGIFFIFNLPGRWTLFVERVAGFFLAGTAVYLLTILPDWAMNRTLILLLATAFAAWMWGGWTSLSRPLWHRLATRGAALAIIVALFPWAANPPMPNVRWEAFDAPAFEEMLGKEPILADFTADWCPNCKFLEMTVLTEGNLARWHRRYGLRFVKVDLTREHPEAQALLAAMGSRSIPVVAVFPVGEKAFSPVVLRDLFTTPTLERVMERELTERR</sequence>
<dbReference type="PANTHER" id="PTHR32234">
    <property type="entry name" value="THIOL:DISULFIDE INTERCHANGE PROTEIN DSBD"/>
    <property type="match status" value="1"/>
</dbReference>
<dbReference type="GO" id="GO:0005886">
    <property type="term" value="C:plasma membrane"/>
    <property type="evidence" value="ECO:0007669"/>
    <property type="project" value="UniProtKB-SubCell"/>
</dbReference>
<feature type="transmembrane region" description="Helical" evidence="7">
    <location>
        <begin position="235"/>
        <end position="256"/>
    </location>
</feature>
<evidence type="ECO:0000256" key="7">
    <source>
        <dbReference type="SAM" id="Phobius"/>
    </source>
</evidence>
<gene>
    <name evidence="10" type="ORF">dsat_1258</name>
</gene>
<reference evidence="10 11" key="1">
    <citation type="journal article" date="2013" name="Genome Announc.">
        <title>Draft genome sequences for three mercury-methylating, sulfate-reducing bacteria.</title>
        <authorList>
            <person name="Brown S.D."/>
            <person name="Hurt R.A.Jr."/>
            <person name="Gilmour C.C."/>
            <person name="Elias D.A."/>
        </authorList>
    </citation>
    <scope>NUCLEOTIDE SEQUENCE [LARGE SCALE GENOMIC DNA]</scope>
    <source>
        <strain evidence="10 11">DSM 16529</strain>
    </source>
</reference>
<dbReference type="PATRIC" id="fig|1121439.3.peg.2642"/>
<dbReference type="InterPro" id="IPR036249">
    <property type="entry name" value="Thioredoxin-like_sf"/>
</dbReference>
<evidence type="ECO:0000313" key="10">
    <source>
        <dbReference type="EMBL" id="EPR30536.1"/>
    </source>
</evidence>
<evidence type="ECO:0000256" key="4">
    <source>
        <dbReference type="ARBA" id="ARBA00022748"/>
    </source>
</evidence>
<dbReference type="eggNOG" id="COG4233">
    <property type="taxonomic scope" value="Bacteria"/>
</dbReference>
<evidence type="ECO:0000256" key="6">
    <source>
        <dbReference type="ARBA" id="ARBA00023136"/>
    </source>
</evidence>
<organism evidence="10 11">
    <name type="scientific">Alkalidesulfovibrio alkalitolerans DSM 16529</name>
    <dbReference type="NCBI Taxonomy" id="1121439"/>
    <lineage>
        <taxon>Bacteria</taxon>
        <taxon>Pseudomonadati</taxon>
        <taxon>Thermodesulfobacteriota</taxon>
        <taxon>Desulfovibrionia</taxon>
        <taxon>Desulfovibrionales</taxon>
        <taxon>Desulfovibrionaceae</taxon>
        <taxon>Alkalidesulfovibrio</taxon>
    </lineage>
</organism>
<feature type="chain" id="PRO_5004556847" evidence="8">
    <location>
        <begin position="29"/>
        <end position="627"/>
    </location>
</feature>
<dbReference type="Pfam" id="PF02683">
    <property type="entry name" value="DsbD_TM"/>
    <property type="match status" value="1"/>
</dbReference>
<dbReference type="OrthoDB" id="9811036at2"/>
<feature type="transmembrane region" description="Helical" evidence="7">
    <location>
        <begin position="358"/>
        <end position="383"/>
    </location>
</feature>
<evidence type="ECO:0000256" key="2">
    <source>
        <dbReference type="ARBA" id="ARBA00022475"/>
    </source>
</evidence>